<gene>
    <name evidence="2" type="ORF">PLEPLA_LOCUS31511</name>
</gene>
<evidence type="ECO:0000313" key="3">
    <source>
        <dbReference type="Proteomes" id="UP001153269"/>
    </source>
</evidence>
<dbReference type="AlphaFoldDB" id="A0A9N7V1M7"/>
<keyword evidence="3" id="KW-1185">Reference proteome</keyword>
<organism evidence="2 3">
    <name type="scientific">Pleuronectes platessa</name>
    <name type="common">European plaice</name>
    <dbReference type="NCBI Taxonomy" id="8262"/>
    <lineage>
        <taxon>Eukaryota</taxon>
        <taxon>Metazoa</taxon>
        <taxon>Chordata</taxon>
        <taxon>Craniata</taxon>
        <taxon>Vertebrata</taxon>
        <taxon>Euteleostomi</taxon>
        <taxon>Actinopterygii</taxon>
        <taxon>Neopterygii</taxon>
        <taxon>Teleostei</taxon>
        <taxon>Neoteleostei</taxon>
        <taxon>Acanthomorphata</taxon>
        <taxon>Carangaria</taxon>
        <taxon>Pleuronectiformes</taxon>
        <taxon>Pleuronectoidei</taxon>
        <taxon>Pleuronectidae</taxon>
        <taxon>Pleuronectes</taxon>
    </lineage>
</organism>
<proteinExistence type="predicted"/>
<protein>
    <submittedName>
        <fullName evidence="2">Uncharacterized protein</fullName>
    </submittedName>
</protein>
<evidence type="ECO:0000313" key="2">
    <source>
        <dbReference type="EMBL" id="CAB1443795.1"/>
    </source>
</evidence>
<evidence type="ECO:0000256" key="1">
    <source>
        <dbReference type="SAM" id="MobiDB-lite"/>
    </source>
</evidence>
<dbReference type="EMBL" id="CADEAL010003190">
    <property type="protein sequence ID" value="CAB1443795.1"/>
    <property type="molecule type" value="Genomic_DNA"/>
</dbReference>
<dbReference type="Proteomes" id="UP001153269">
    <property type="component" value="Unassembled WGS sequence"/>
</dbReference>
<feature type="compositionally biased region" description="Basic and acidic residues" evidence="1">
    <location>
        <begin position="58"/>
        <end position="85"/>
    </location>
</feature>
<sequence>MSLRRRDIGVECKRPRNVRPRRRGEAWKFLPRRSNPRGSANLFIKLKLQISTLMTDPCKTDSDMFKIGGRESETQDEQQREDRPPRSVFSAPSRLIYSGTDGMSPRRICPRLNGNDDNGGSPLLRVEGSSV</sequence>
<feature type="region of interest" description="Disordered" evidence="1">
    <location>
        <begin position="58"/>
        <end position="131"/>
    </location>
</feature>
<comment type="caution">
    <text evidence="2">The sequence shown here is derived from an EMBL/GenBank/DDBJ whole genome shotgun (WGS) entry which is preliminary data.</text>
</comment>
<name>A0A9N7V1M7_PLEPL</name>
<reference evidence="2" key="1">
    <citation type="submission" date="2020-03" db="EMBL/GenBank/DDBJ databases">
        <authorList>
            <person name="Weist P."/>
        </authorList>
    </citation>
    <scope>NUCLEOTIDE SEQUENCE</scope>
</reference>
<accession>A0A9N7V1M7</accession>